<dbReference type="GO" id="GO:0008720">
    <property type="term" value="F:D-lactate dehydrogenase (NAD+) activity"/>
    <property type="evidence" value="ECO:0007669"/>
    <property type="project" value="TreeGrafter"/>
</dbReference>
<evidence type="ECO:0000256" key="4">
    <source>
        <dbReference type="ARBA" id="ARBA00022827"/>
    </source>
</evidence>
<dbReference type="RefSeq" id="WP_055457445.1">
    <property type="nucleotide sequence ID" value="NZ_CP018095.1"/>
</dbReference>
<sequence length="472" mass="50511">MTSAAEQPARPDETTVAAVVAALAERFGNRLVTSQAVREQHGHTLTWIPNQPPDAVVFPENTEEVAEIVRLCAAHRMPVIPFGTGTSLEGHVNAPYGGVSIDMSRMKRIIAVHAEDLDCTVEAGVTRKELNEHLRDQGLFFPIDPGADASLGGMAATRASGTNAVRYGTMKDNVLALTVVTPAGEIVKTSTRARKTSAGYDLTRLYVGSEGTLGVITEVTLKLVGIPEAVSAGVCPFPSVKAACDAVIATIQMGLPVARIELLDEVMIRGVNLHAKLGLQETPMLFVEFHGTEAGVKEQAERFGEIAAEFEGGAFDWATQPEDRSRLWQARHDAYWAALALRPGARSVATDVCVPISRLAECVDETKRDIEASGLISPIAGHVGDGNFHCQPLLDLDNADEVERVKGFIDRLVRRAIAMGGTCTGEHGVGQKKMVYLVEEHGAPALAVMHTLKAALDPLNIMNPGKTLPPRS</sequence>
<dbReference type="InterPro" id="IPR036318">
    <property type="entry name" value="FAD-bd_PCMH-like_sf"/>
</dbReference>
<dbReference type="PROSITE" id="PS51387">
    <property type="entry name" value="FAD_PCMH"/>
    <property type="match status" value="1"/>
</dbReference>
<dbReference type="InterPro" id="IPR004113">
    <property type="entry name" value="FAD-bd_oxidored_4_C"/>
</dbReference>
<evidence type="ECO:0000313" key="9">
    <source>
        <dbReference type="EMBL" id="APF38056.1"/>
    </source>
</evidence>
<comment type="similarity">
    <text evidence="2">Belongs to the FAD-binding oxidoreductase/transferase type 4 family.</text>
</comment>
<dbReference type="Gene3D" id="1.10.45.10">
    <property type="entry name" value="Vanillyl-alcohol Oxidase, Chain A, domain 4"/>
    <property type="match status" value="1"/>
</dbReference>
<accession>A0AAC9JRT2</accession>
<dbReference type="InterPro" id="IPR016164">
    <property type="entry name" value="FAD-linked_Oxase-like_C"/>
</dbReference>
<dbReference type="FunFam" id="3.30.43.10:FF:000010">
    <property type="entry name" value="probable D-lactate dehydrogenase, mitochondrial"/>
    <property type="match status" value="1"/>
</dbReference>
<proteinExistence type="inferred from homology"/>
<dbReference type="Gene3D" id="3.30.465.10">
    <property type="match status" value="1"/>
</dbReference>
<comment type="cofactor">
    <cofactor evidence="1">
        <name>FAD</name>
        <dbReference type="ChEBI" id="CHEBI:57692"/>
    </cofactor>
</comment>
<dbReference type="AlphaFoldDB" id="A0AAC9JRT2"/>
<organism evidence="9 10">
    <name type="scientific">Chelatococcus daeguensis</name>
    <dbReference type="NCBI Taxonomy" id="444444"/>
    <lineage>
        <taxon>Bacteria</taxon>
        <taxon>Pseudomonadati</taxon>
        <taxon>Pseudomonadota</taxon>
        <taxon>Alphaproteobacteria</taxon>
        <taxon>Hyphomicrobiales</taxon>
        <taxon>Chelatococcaceae</taxon>
        <taxon>Chelatococcus</taxon>
    </lineage>
</organism>
<dbReference type="FunFam" id="3.30.465.10:FF:000016">
    <property type="entry name" value="probable D-lactate dehydrogenase, mitochondrial"/>
    <property type="match status" value="1"/>
</dbReference>
<protein>
    <recommendedName>
        <fullName evidence="7">D-lactate dehydrogenase (cytochrome)</fullName>
        <ecNumber evidence="7">1.1.2.4</ecNumber>
    </recommendedName>
</protein>
<dbReference type="InterPro" id="IPR016166">
    <property type="entry name" value="FAD-bd_PCMH"/>
</dbReference>
<dbReference type="PANTHER" id="PTHR11748:SF111">
    <property type="entry name" value="D-LACTATE DEHYDROGENASE, MITOCHONDRIAL-RELATED"/>
    <property type="match status" value="1"/>
</dbReference>
<dbReference type="GO" id="GO:0004458">
    <property type="term" value="F:D-lactate dehydrogenase (cytochrome) activity"/>
    <property type="evidence" value="ECO:0007669"/>
    <property type="project" value="UniProtKB-EC"/>
</dbReference>
<reference evidence="9 10" key="1">
    <citation type="submission" date="2016-11" db="EMBL/GenBank/DDBJ databases">
        <title>Complete genome sequence of the aerobically denitrifying bacterium Chelatococcus daeguensis TAD1.</title>
        <authorList>
            <person name="Yang Y."/>
            <person name="Huang S."/>
            <person name="Lin E."/>
        </authorList>
    </citation>
    <scope>NUCLEOTIDE SEQUENCE [LARGE SCALE GENOMIC DNA]</scope>
    <source>
        <strain evidence="9 10">TAD1</strain>
    </source>
</reference>
<dbReference type="Gene3D" id="3.30.70.2740">
    <property type="match status" value="1"/>
</dbReference>
<keyword evidence="4" id="KW-0274">FAD</keyword>
<dbReference type="PANTHER" id="PTHR11748">
    <property type="entry name" value="D-LACTATE DEHYDROGENASE"/>
    <property type="match status" value="1"/>
</dbReference>
<name>A0AAC9JRT2_9HYPH</name>
<dbReference type="InterPro" id="IPR016171">
    <property type="entry name" value="Vanillyl_alc_oxidase_C-sub2"/>
</dbReference>
<keyword evidence="6" id="KW-0560">Oxidoreductase</keyword>
<keyword evidence="10" id="KW-1185">Reference proteome</keyword>
<evidence type="ECO:0000256" key="6">
    <source>
        <dbReference type="ARBA" id="ARBA00023002"/>
    </source>
</evidence>
<dbReference type="EC" id="1.1.2.4" evidence="7"/>
<feature type="domain" description="FAD-binding PCMH-type" evidence="8">
    <location>
        <begin position="49"/>
        <end position="226"/>
    </location>
</feature>
<dbReference type="GO" id="GO:0071949">
    <property type="term" value="F:FAD binding"/>
    <property type="evidence" value="ECO:0007669"/>
    <property type="project" value="InterPro"/>
</dbReference>
<dbReference type="InterPro" id="IPR016169">
    <property type="entry name" value="FAD-bd_PCMH_sub2"/>
</dbReference>
<evidence type="ECO:0000256" key="3">
    <source>
        <dbReference type="ARBA" id="ARBA00022630"/>
    </source>
</evidence>
<keyword evidence="3" id="KW-0285">Flavoprotein</keyword>
<dbReference type="EMBL" id="CP018095">
    <property type="protein sequence ID" value="APF38056.1"/>
    <property type="molecule type" value="Genomic_DNA"/>
</dbReference>
<evidence type="ECO:0000256" key="7">
    <source>
        <dbReference type="ARBA" id="ARBA00038897"/>
    </source>
</evidence>
<gene>
    <name evidence="9" type="ORF">BOQ54_12555</name>
</gene>
<evidence type="ECO:0000259" key="8">
    <source>
        <dbReference type="PROSITE" id="PS51387"/>
    </source>
</evidence>
<dbReference type="SUPFAM" id="SSF56176">
    <property type="entry name" value="FAD-binding/transporter-associated domain-like"/>
    <property type="match status" value="1"/>
</dbReference>
<evidence type="ECO:0000256" key="2">
    <source>
        <dbReference type="ARBA" id="ARBA00008000"/>
    </source>
</evidence>
<dbReference type="InterPro" id="IPR006094">
    <property type="entry name" value="Oxid_FAD_bind_N"/>
</dbReference>
<keyword evidence="5" id="KW-0809">Transit peptide</keyword>
<evidence type="ECO:0000256" key="1">
    <source>
        <dbReference type="ARBA" id="ARBA00001974"/>
    </source>
</evidence>
<dbReference type="Pfam" id="PF01565">
    <property type="entry name" value="FAD_binding_4"/>
    <property type="match status" value="1"/>
</dbReference>
<dbReference type="FunFam" id="3.30.70.2740:FF:000001">
    <property type="entry name" value="D-lactate dehydrogenase mitochondrial"/>
    <property type="match status" value="1"/>
</dbReference>
<dbReference type="GO" id="GO:1903457">
    <property type="term" value="P:lactate catabolic process"/>
    <property type="evidence" value="ECO:0007669"/>
    <property type="project" value="TreeGrafter"/>
</dbReference>
<dbReference type="KEGG" id="cdq:BOQ54_12555"/>
<evidence type="ECO:0000256" key="5">
    <source>
        <dbReference type="ARBA" id="ARBA00022946"/>
    </source>
</evidence>
<dbReference type="FunFam" id="1.10.45.10:FF:000001">
    <property type="entry name" value="D-lactate dehydrogenase mitochondrial"/>
    <property type="match status" value="1"/>
</dbReference>
<dbReference type="Proteomes" id="UP000182703">
    <property type="component" value="Chromosome"/>
</dbReference>
<evidence type="ECO:0000313" key="10">
    <source>
        <dbReference type="Proteomes" id="UP000182703"/>
    </source>
</evidence>
<dbReference type="Pfam" id="PF02913">
    <property type="entry name" value="FAD-oxidase_C"/>
    <property type="match status" value="1"/>
</dbReference>
<dbReference type="SUPFAM" id="SSF55103">
    <property type="entry name" value="FAD-linked oxidases, C-terminal domain"/>
    <property type="match status" value="1"/>
</dbReference>